<keyword evidence="10" id="KW-0732">Signal</keyword>
<comment type="caution">
    <text evidence="11">The sequence shown here is derived from an EMBL/GenBank/DDBJ whole genome shotgun (WGS) entry which is preliminary data.</text>
</comment>
<keyword evidence="12" id="KW-1185">Reference proteome</keyword>
<dbReference type="GO" id="GO:0005737">
    <property type="term" value="C:cytoplasm"/>
    <property type="evidence" value="ECO:0007669"/>
    <property type="project" value="UniProtKB-SubCell"/>
</dbReference>
<dbReference type="Proteomes" id="UP000784294">
    <property type="component" value="Unassembled WGS sequence"/>
</dbReference>
<dbReference type="EC" id="2.1.1.85" evidence="3"/>
<dbReference type="GO" id="GO:0005634">
    <property type="term" value="C:nucleus"/>
    <property type="evidence" value="ECO:0007669"/>
    <property type="project" value="UniProtKB-SubCell"/>
</dbReference>
<evidence type="ECO:0000256" key="10">
    <source>
        <dbReference type="SAM" id="SignalP"/>
    </source>
</evidence>
<feature type="signal peptide" evidence="10">
    <location>
        <begin position="1"/>
        <end position="15"/>
    </location>
</feature>
<dbReference type="SUPFAM" id="SSF53335">
    <property type="entry name" value="S-adenosyl-L-methionine-dependent methyltransferases"/>
    <property type="match status" value="1"/>
</dbReference>
<dbReference type="InterPro" id="IPR019410">
    <property type="entry name" value="Methyltransf_16"/>
</dbReference>
<comment type="subcellular location">
    <subcellularLocation>
        <location evidence="2">Cytoplasm</location>
    </subcellularLocation>
    <subcellularLocation>
        <location evidence="1">Nucleus</location>
    </subcellularLocation>
</comment>
<keyword evidence="4" id="KW-0963">Cytoplasm</keyword>
<dbReference type="InterPro" id="IPR029063">
    <property type="entry name" value="SAM-dependent_MTases_sf"/>
</dbReference>
<accession>A0A448WG05</accession>
<keyword evidence="5" id="KW-0489">Methyltransferase</keyword>
<dbReference type="Gene3D" id="3.40.50.150">
    <property type="entry name" value="Vaccinia Virus protein VP39"/>
    <property type="match status" value="1"/>
</dbReference>
<dbReference type="GO" id="GO:0032259">
    <property type="term" value="P:methylation"/>
    <property type="evidence" value="ECO:0007669"/>
    <property type="project" value="UniProtKB-KW"/>
</dbReference>
<protein>
    <recommendedName>
        <fullName evidence="3">protein-histidine N-methyltransferase</fullName>
        <ecNumber evidence="3">2.1.1.85</ecNumber>
    </recommendedName>
</protein>
<organism evidence="11 12">
    <name type="scientific">Protopolystoma xenopodis</name>
    <dbReference type="NCBI Taxonomy" id="117903"/>
    <lineage>
        <taxon>Eukaryota</taxon>
        <taxon>Metazoa</taxon>
        <taxon>Spiralia</taxon>
        <taxon>Lophotrochozoa</taxon>
        <taxon>Platyhelminthes</taxon>
        <taxon>Monogenea</taxon>
        <taxon>Polyopisthocotylea</taxon>
        <taxon>Polystomatidea</taxon>
        <taxon>Polystomatidae</taxon>
        <taxon>Protopolystoma</taxon>
    </lineage>
</organism>
<comment type="similarity">
    <text evidence="9">Belongs to the methyltransferase superfamily. METTL18 family.</text>
</comment>
<evidence type="ECO:0000256" key="5">
    <source>
        <dbReference type="ARBA" id="ARBA00022603"/>
    </source>
</evidence>
<dbReference type="Pfam" id="PF10294">
    <property type="entry name" value="Methyltransf_16"/>
    <property type="match status" value="1"/>
</dbReference>
<dbReference type="PANTHER" id="PTHR14614">
    <property type="entry name" value="HEPATOCELLULAR CARCINOMA-ASSOCIATED ANTIGEN"/>
    <property type="match status" value="1"/>
</dbReference>
<dbReference type="AlphaFoldDB" id="A0A448WG05"/>
<keyword evidence="6" id="KW-0808">Transferase</keyword>
<sequence length="276" mass="31369">MVCFLITCHFLEVGAVTEHPKSVFRSKNGLELYYISEKYVADRLQSYCTEEERVVFSQNMDVKPGIVEGGLTLWNGSIDLIGYLELSEKLDFRSKRVLEVGCGCGLPGIFALKSGAMHVMFQDYNDFVLKAWTIPNVLCNVLSLEKQSTTNFVFHKDVPKSSASFISGDWLHLSREDPTDTYDVILSTETIYRSSLYYRLLAYFESKLARRCSLIDNLPTIYLSCKSIYHTGENSGNLVDFLSAVDQRSNFTYVVIPISTIGVMKYIVKLTWKSKQ</sequence>
<feature type="chain" id="PRO_5019123498" description="protein-histidine N-methyltransferase" evidence="10">
    <location>
        <begin position="16"/>
        <end position="276"/>
    </location>
</feature>
<evidence type="ECO:0000256" key="4">
    <source>
        <dbReference type="ARBA" id="ARBA00022490"/>
    </source>
</evidence>
<evidence type="ECO:0000256" key="9">
    <source>
        <dbReference type="ARBA" id="ARBA00038126"/>
    </source>
</evidence>
<evidence type="ECO:0000256" key="2">
    <source>
        <dbReference type="ARBA" id="ARBA00004496"/>
    </source>
</evidence>
<name>A0A448WG05_9PLAT</name>
<keyword evidence="7" id="KW-0949">S-adenosyl-L-methionine</keyword>
<evidence type="ECO:0000256" key="3">
    <source>
        <dbReference type="ARBA" id="ARBA00012533"/>
    </source>
</evidence>
<evidence type="ECO:0000313" key="12">
    <source>
        <dbReference type="Proteomes" id="UP000784294"/>
    </source>
</evidence>
<gene>
    <name evidence="11" type="ORF">PXEA_LOCUS4319</name>
</gene>
<keyword evidence="8" id="KW-0539">Nucleus</keyword>
<evidence type="ECO:0000256" key="7">
    <source>
        <dbReference type="ARBA" id="ARBA00022691"/>
    </source>
</evidence>
<dbReference type="OrthoDB" id="1723750at2759"/>
<dbReference type="EMBL" id="CAAALY010010198">
    <property type="protein sequence ID" value="VEL10879.1"/>
    <property type="molecule type" value="Genomic_DNA"/>
</dbReference>
<reference evidence="11" key="1">
    <citation type="submission" date="2018-11" db="EMBL/GenBank/DDBJ databases">
        <authorList>
            <consortium name="Pathogen Informatics"/>
        </authorList>
    </citation>
    <scope>NUCLEOTIDE SEQUENCE</scope>
</reference>
<evidence type="ECO:0000256" key="8">
    <source>
        <dbReference type="ARBA" id="ARBA00023242"/>
    </source>
</evidence>
<proteinExistence type="inferred from homology"/>
<dbReference type="GO" id="GO:0018064">
    <property type="term" value="F:protein-L-histidine N-tele-methyltransferase activity"/>
    <property type="evidence" value="ECO:0007669"/>
    <property type="project" value="UniProtKB-EC"/>
</dbReference>
<dbReference type="PANTHER" id="PTHR14614:SF39">
    <property type="entry name" value="HISTIDINE PROTEIN METHYLTRANSFERASE 1 HOMOLOG"/>
    <property type="match status" value="1"/>
</dbReference>
<evidence type="ECO:0000313" key="11">
    <source>
        <dbReference type="EMBL" id="VEL10879.1"/>
    </source>
</evidence>
<evidence type="ECO:0000256" key="1">
    <source>
        <dbReference type="ARBA" id="ARBA00004123"/>
    </source>
</evidence>
<evidence type="ECO:0000256" key="6">
    <source>
        <dbReference type="ARBA" id="ARBA00022679"/>
    </source>
</evidence>